<dbReference type="HOGENOM" id="CLU_011243_1_0_1"/>
<dbReference type="AlphaFoldDB" id="R0KVH7"/>
<gene>
    <name evidence="2" type="ORF">SETTUDRAFT_162352</name>
</gene>
<feature type="region of interest" description="Disordered" evidence="1">
    <location>
        <begin position="84"/>
        <end position="122"/>
    </location>
</feature>
<reference evidence="2 3" key="1">
    <citation type="journal article" date="2012" name="PLoS Pathog.">
        <title>Diverse lifestyles and strategies of plant pathogenesis encoded in the genomes of eighteen Dothideomycetes fungi.</title>
        <authorList>
            <person name="Ohm R.A."/>
            <person name="Feau N."/>
            <person name="Henrissat B."/>
            <person name="Schoch C.L."/>
            <person name="Horwitz B.A."/>
            <person name="Barry K.W."/>
            <person name="Condon B.J."/>
            <person name="Copeland A.C."/>
            <person name="Dhillon B."/>
            <person name="Glaser F."/>
            <person name="Hesse C.N."/>
            <person name="Kosti I."/>
            <person name="LaButti K."/>
            <person name="Lindquist E.A."/>
            <person name="Lucas S."/>
            <person name="Salamov A.A."/>
            <person name="Bradshaw R.E."/>
            <person name="Ciuffetti L."/>
            <person name="Hamelin R.C."/>
            <person name="Kema G.H.J."/>
            <person name="Lawrence C."/>
            <person name="Scott J.A."/>
            <person name="Spatafora J.W."/>
            <person name="Turgeon B.G."/>
            <person name="de Wit P.J.G.M."/>
            <person name="Zhong S."/>
            <person name="Goodwin S.B."/>
            <person name="Grigoriev I.V."/>
        </authorList>
    </citation>
    <scope>NUCLEOTIDE SEQUENCE [LARGE SCALE GENOMIC DNA]</scope>
    <source>
        <strain evidence="3">28A</strain>
    </source>
</reference>
<dbReference type="GeneID" id="19398368"/>
<feature type="region of interest" description="Disordered" evidence="1">
    <location>
        <begin position="143"/>
        <end position="168"/>
    </location>
</feature>
<dbReference type="Proteomes" id="UP000016935">
    <property type="component" value="Unassembled WGS sequence"/>
</dbReference>
<dbReference type="eggNOG" id="ENOG502SKYR">
    <property type="taxonomic scope" value="Eukaryota"/>
</dbReference>
<feature type="compositionally biased region" description="Low complexity" evidence="1">
    <location>
        <begin position="29"/>
        <end position="43"/>
    </location>
</feature>
<dbReference type="OrthoDB" id="4202871at2759"/>
<feature type="compositionally biased region" description="Basic and acidic residues" evidence="1">
    <location>
        <begin position="1"/>
        <end position="11"/>
    </location>
</feature>
<dbReference type="RefSeq" id="XP_008020838.1">
    <property type="nucleotide sequence ID" value="XM_008022647.1"/>
</dbReference>
<keyword evidence="3" id="KW-1185">Reference proteome</keyword>
<dbReference type="EMBL" id="KB908481">
    <property type="protein sequence ID" value="EOA91762.1"/>
    <property type="molecule type" value="Genomic_DNA"/>
</dbReference>
<sequence>MDRGSLYEHDIPSLSASLEAFDPERSMHSTYSSRSNLHSSRWSSAHDDLDSETESDGPWAPPAWQKSQSSNHWYRKSLLGESALRNSPSKSPYRSDREITPSRIPLPESPYKMTPRTSPEPIPEEELRFLSSTIASRLQSPALAAPPDADADDDMDAMDAHPTTPGAPPEIDLALSHHGSDTPTEGFMRFAYRGEAKFRTAPIEDTISTFASGLHIFTKSRANVILTLATVLFSWILLQPWTASLIPDVANVANMAKQFEPLLYASENVIPRSRELAEASIAVQDLGESVRATNMSASSVIIDQLDDLGDSLKILSEKITSFFTNVDGDMDSILITMEWAKRELQSIQGPKIGVIDTVIGNIHGGLSKIGLLERNGSPTPIGRVVNDVLGHTTQQRSKATLQRTFDYLLSTLEENIANELARADVLFQLFESVDRQFHNLHRSVAKEEDSLANRKDEFLASMWRMTINNKMKIKKYEKNLKLLKDVRASTLINKSELKGHIQIIHSVKDQLDKARKNLISPLIRRAQSNSFGLEQQLNDLTGTYGFLKDLRDGQKKKVLQQLWGEPKKRISITAGGREEEIEEGEH</sequence>
<protein>
    <submittedName>
        <fullName evidence="2">Uncharacterized protein</fullName>
    </submittedName>
</protein>
<feature type="region of interest" description="Disordered" evidence="1">
    <location>
        <begin position="1"/>
        <end position="71"/>
    </location>
</feature>
<evidence type="ECO:0000313" key="3">
    <source>
        <dbReference type="Proteomes" id="UP000016935"/>
    </source>
</evidence>
<reference evidence="2 3" key="2">
    <citation type="journal article" date="2013" name="PLoS Genet.">
        <title>Comparative genome structure, secondary metabolite, and effector coding capacity across Cochliobolus pathogens.</title>
        <authorList>
            <person name="Condon B.J."/>
            <person name="Leng Y."/>
            <person name="Wu D."/>
            <person name="Bushley K.E."/>
            <person name="Ohm R.A."/>
            <person name="Otillar R."/>
            <person name="Martin J."/>
            <person name="Schackwitz W."/>
            <person name="Grimwood J."/>
            <person name="MohdZainudin N."/>
            <person name="Xue C."/>
            <person name="Wang R."/>
            <person name="Manning V.A."/>
            <person name="Dhillon B."/>
            <person name="Tu Z.J."/>
            <person name="Steffenson B.J."/>
            <person name="Salamov A."/>
            <person name="Sun H."/>
            <person name="Lowry S."/>
            <person name="LaButti K."/>
            <person name="Han J."/>
            <person name="Copeland A."/>
            <person name="Lindquist E."/>
            <person name="Barry K."/>
            <person name="Schmutz J."/>
            <person name="Baker S.E."/>
            <person name="Ciuffetti L.M."/>
            <person name="Grigoriev I.V."/>
            <person name="Zhong S."/>
            <person name="Turgeon B.G."/>
        </authorList>
    </citation>
    <scope>NUCLEOTIDE SEQUENCE [LARGE SCALE GENOMIC DNA]</scope>
    <source>
        <strain evidence="3">28A</strain>
    </source>
</reference>
<evidence type="ECO:0000313" key="2">
    <source>
        <dbReference type="EMBL" id="EOA91762.1"/>
    </source>
</evidence>
<organism evidence="2 3">
    <name type="scientific">Exserohilum turcicum (strain 28A)</name>
    <name type="common">Northern leaf blight fungus</name>
    <name type="synonym">Setosphaeria turcica</name>
    <dbReference type="NCBI Taxonomy" id="671987"/>
    <lineage>
        <taxon>Eukaryota</taxon>
        <taxon>Fungi</taxon>
        <taxon>Dikarya</taxon>
        <taxon>Ascomycota</taxon>
        <taxon>Pezizomycotina</taxon>
        <taxon>Dothideomycetes</taxon>
        <taxon>Pleosporomycetidae</taxon>
        <taxon>Pleosporales</taxon>
        <taxon>Pleosporineae</taxon>
        <taxon>Pleosporaceae</taxon>
        <taxon>Exserohilum</taxon>
    </lineage>
</organism>
<name>R0KVH7_EXST2</name>
<evidence type="ECO:0000256" key="1">
    <source>
        <dbReference type="SAM" id="MobiDB-lite"/>
    </source>
</evidence>
<proteinExistence type="predicted"/>
<accession>R0KVH7</accession>
<dbReference type="STRING" id="671987.R0KVH7"/>